<name>A0A0S8G8P4_UNCT6</name>
<dbReference type="Proteomes" id="UP000051717">
    <property type="component" value="Unassembled WGS sequence"/>
</dbReference>
<organism evidence="1 2">
    <name type="scientific">candidate division TA06 bacterium SM23_40</name>
    <dbReference type="NCBI Taxonomy" id="1703774"/>
    <lineage>
        <taxon>Bacteria</taxon>
        <taxon>Bacteria division TA06</taxon>
    </lineage>
</organism>
<protein>
    <submittedName>
        <fullName evidence="1">Uncharacterized protein</fullName>
    </submittedName>
</protein>
<reference evidence="1 2" key="1">
    <citation type="journal article" date="2015" name="Microbiome">
        <title>Genomic resolution of linkages in carbon, nitrogen, and sulfur cycling among widespread estuary sediment bacteria.</title>
        <authorList>
            <person name="Baker B.J."/>
            <person name="Lazar C.S."/>
            <person name="Teske A.P."/>
            <person name="Dick G.J."/>
        </authorList>
    </citation>
    <scope>NUCLEOTIDE SEQUENCE [LARGE SCALE GENOMIC DNA]</scope>
    <source>
        <strain evidence="1">SM23_40</strain>
    </source>
</reference>
<gene>
    <name evidence="1" type="ORF">AMJ82_05675</name>
</gene>
<proteinExistence type="predicted"/>
<dbReference type="AlphaFoldDB" id="A0A0S8G8P4"/>
<evidence type="ECO:0000313" key="1">
    <source>
        <dbReference type="EMBL" id="KPK69397.1"/>
    </source>
</evidence>
<evidence type="ECO:0000313" key="2">
    <source>
        <dbReference type="Proteomes" id="UP000051717"/>
    </source>
</evidence>
<sequence length="105" mass="11848">MTNKKLYVWKLADFLRHHGMTMSGDELAEHLNRNGIHTNYGSSYEGKRGTYTLIRETWRWAADELGSAEADKVAKAFVLPNGAYAYDKQTPRSSVSGPENRVVLT</sequence>
<dbReference type="EMBL" id="LJUI01000037">
    <property type="protein sequence ID" value="KPK69397.1"/>
    <property type="molecule type" value="Genomic_DNA"/>
</dbReference>
<accession>A0A0S8G8P4</accession>
<comment type="caution">
    <text evidence="1">The sequence shown here is derived from an EMBL/GenBank/DDBJ whole genome shotgun (WGS) entry which is preliminary data.</text>
</comment>